<dbReference type="SUPFAM" id="SSF46934">
    <property type="entry name" value="UBA-like"/>
    <property type="match status" value="2"/>
</dbReference>
<evidence type="ECO:0000313" key="5">
    <source>
        <dbReference type="Proteomes" id="UP000014680"/>
    </source>
</evidence>
<dbReference type="GO" id="GO:0043161">
    <property type="term" value="P:proteasome-mediated ubiquitin-dependent protein catabolic process"/>
    <property type="evidence" value="ECO:0007669"/>
    <property type="project" value="TreeGrafter"/>
</dbReference>
<dbReference type="KEGG" id="eiv:EIN_468810"/>
<evidence type="ECO:0000259" key="2">
    <source>
        <dbReference type="PROSITE" id="PS50030"/>
    </source>
</evidence>
<dbReference type="Proteomes" id="UP000014680">
    <property type="component" value="Unassembled WGS sequence"/>
</dbReference>
<dbReference type="Pfam" id="PF00240">
    <property type="entry name" value="ubiquitin"/>
    <property type="match status" value="1"/>
</dbReference>
<dbReference type="RefSeq" id="XP_004183063.1">
    <property type="nucleotide sequence ID" value="XM_004183015.1"/>
</dbReference>
<proteinExistence type="predicted"/>
<evidence type="ECO:0000259" key="3">
    <source>
        <dbReference type="PROSITE" id="PS50053"/>
    </source>
</evidence>
<dbReference type="SUPFAM" id="SSF54236">
    <property type="entry name" value="Ubiquitin-like"/>
    <property type="match status" value="1"/>
</dbReference>
<dbReference type="OrthoDB" id="29357at2759"/>
<protein>
    <recommendedName>
        <fullName evidence="6">UV excision repair protein RAD23</fullName>
    </recommendedName>
</protein>
<dbReference type="SMART" id="SM00165">
    <property type="entry name" value="UBA"/>
    <property type="match status" value="2"/>
</dbReference>
<dbReference type="GO" id="GO:0005654">
    <property type="term" value="C:nucleoplasm"/>
    <property type="evidence" value="ECO:0007669"/>
    <property type="project" value="TreeGrafter"/>
</dbReference>
<feature type="region of interest" description="Disordered" evidence="1">
    <location>
        <begin position="85"/>
        <end position="108"/>
    </location>
</feature>
<feature type="region of interest" description="Disordered" evidence="1">
    <location>
        <begin position="299"/>
        <end position="341"/>
    </location>
</feature>
<feature type="region of interest" description="Disordered" evidence="1">
    <location>
        <begin position="267"/>
        <end position="287"/>
    </location>
</feature>
<dbReference type="GO" id="GO:0005829">
    <property type="term" value="C:cytosol"/>
    <property type="evidence" value="ECO:0007669"/>
    <property type="project" value="TreeGrafter"/>
</dbReference>
<feature type="domain" description="UBA" evidence="2">
    <location>
        <begin position="112"/>
        <end position="152"/>
    </location>
</feature>
<dbReference type="InterPro" id="IPR015940">
    <property type="entry name" value="UBA"/>
</dbReference>
<dbReference type="SMART" id="SM00213">
    <property type="entry name" value="UBQ"/>
    <property type="match status" value="1"/>
</dbReference>
<dbReference type="AlphaFoldDB" id="A0A0A1TUI3"/>
<dbReference type="Pfam" id="PF00627">
    <property type="entry name" value="UBA"/>
    <property type="match status" value="1"/>
</dbReference>
<name>A0A0A1TUI3_ENTIV</name>
<dbReference type="Gene3D" id="1.10.8.10">
    <property type="entry name" value="DNA helicase RuvA subunit, C-terminal domain"/>
    <property type="match status" value="1"/>
</dbReference>
<dbReference type="InterPro" id="IPR029071">
    <property type="entry name" value="Ubiquitin-like_domsf"/>
</dbReference>
<feature type="domain" description="Ubiquitin-like" evidence="3">
    <location>
        <begin position="1"/>
        <end position="74"/>
    </location>
</feature>
<feature type="compositionally biased region" description="Acidic residues" evidence="1">
    <location>
        <begin position="300"/>
        <end position="327"/>
    </location>
</feature>
<dbReference type="InterPro" id="IPR000626">
    <property type="entry name" value="Ubiquitin-like_dom"/>
</dbReference>
<evidence type="ECO:0008006" key="6">
    <source>
        <dbReference type="Google" id="ProtNLM"/>
    </source>
</evidence>
<dbReference type="CDD" id="cd14281">
    <property type="entry name" value="UBA2_Rad23_like"/>
    <property type="match status" value="1"/>
</dbReference>
<dbReference type="PANTHER" id="PTHR10621">
    <property type="entry name" value="UV EXCISION REPAIR PROTEIN RAD23"/>
    <property type="match status" value="1"/>
</dbReference>
<dbReference type="OMA" id="SETIQTH"/>
<dbReference type="GO" id="GO:0043130">
    <property type="term" value="F:ubiquitin binding"/>
    <property type="evidence" value="ECO:0007669"/>
    <property type="project" value="TreeGrafter"/>
</dbReference>
<sequence length="380" mass="42731">MKVTATTLTKQTLIFTMEPTETIGDLRKNIATHDNKDVASIAICYKSRMLRDDTQTLSSINYTENTTFVVIINKQAVQKTSQLLNTENSNENSVEKNENSNEAPPANFNEIQVDEKIVLEFVAQGYAESKAREALKKTQNDKEKALVELKGNPLVSCDVFAPTSETIQTHNNELPFETNFELSEDEIEDIINEIEDEDPELADQIRSNPELLRDYLVNEMADEEFGTQNESQTEGQFGTNLSTHEIEQLVASGVLSQQEIQKLIETQQKTENEKSTAPTQNDGLSVGTMEQLMRHKLDLGEDCEDDEISESERSDDGEEDENEDEGMSDATDVTEITTQEDENNIKTLMGLGASRQLAIEAYIVCKKNMELAANYLFEKE</sequence>
<evidence type="ECO:0000313" key="4">
    <source>
        <dbReference type="EMBL" id="ELP83717.1"/>
    </source>
</evidence>
<dbReference type="EMBL" id="KB207240">
    <property type="protein sequence ID" value="ELP83717.1"/>
    <property type="molecule type" value="Genomic_DNA"/>
</dbReference>
<dbReference type="VEuPathDB" id="AmoebaDB:EIN_468810"/>
<evidence type="ECO:0000256" key="1">
    <source>
        <dbReference type="SAM" id="MobiDB-lite"/>
    </source>
</evidence>
<dbReference type="PROSITE" id="PS50030">
    <property type="entry name" value="UBA"/>
    <property type="match status" value="2"/>
</dbReference>
<dbReference type="GeneID" id="14882636"/>
<dbReference type="Gene3D" id="3.10.20.90">
    <property type="entry name" value="Phosphatidylinositol 3-kinase Catalytic Subunit, Chain A, domain 1"/>
    <property type="match status" value="1"/>
</dbReference>
<dbReference type="InterPro" id="IPR009060">
    <property type="entry name" value="UBA-like_sf"/>
</dbReference>
<dbReference type="PANTHER" id="PTHR10621:SF0">
    <property type="entry name" value="UV EXCISION REPAIR PROTEIN RAD23"/>
    <property type="match status" value="1"/>
</dbReference>
<dbReference type="GO" id="GO:0070628">
    <property type="term" value="F:proteasome binding"/>
    <property type="evidence" value="ECO:0007669"/>
    <property type="project" value="TreeGrafter"/>
</dbReference>
<feature type="domain" description="UBA" evidence="2">
    <location>
        <begin position="339"/>
        <end position="379"/>
    </location>
</feature>
<organism evidence="4 5">
    <name type="scientific">Entamoeba invadens IP1</name>
    <dbReference type="NCBI Taxonomy" id="370355"/>
    <lineage>
        <taxon>Eukaryota</taxon>
        <taxon>Amoebozoa</taxon>
        <taxon>Evosea</taxon>
        <taxon>Archamoebae</taxon>
        <taxon>Mastigamoebida</taxon>
        <taxon>Entamoebidae</taxon>
        <taxon>Entamoeba</taxon>
    </lineage>
</organism>
<gene>
    <name evidence="4" type="ORF">EIN_468810</name>
</gene>
<dbReference type="PROSITE" id="PS50053">
    <property type="entry name" value="UBIQUITIN_2"/>
    <property type="match status" value="1"/>
</dbReference>
<reference evidence="4 5" key="1">
    <citation type="submission" date="2012-10" db="EMBL/GenBank/DDBJ databases">
        <authorList>
            <person name="Zafar N."/>
            <person name="Inman J."/>
            <person name="Hall N."/>
            <person name="Lorenzi H."/>
            <person name="Caler E."/>
        </authorList>
    </citation>
    <scope>NUCLEOTIDE SEQUENCE [LARGE SCALE GENOMIC DNA]</scope>
    <source>
        <strain evidence="4 5">IP1</strain>
    </source>
</reference>
<accession>A0A0A1TUI3</accession>
<dbReference type="GO" id="GO:0031593">
    <property type="term" value="F:polyubiquitin modification-dependent protein binding"/>
    <property type="evidence" value="ECO:0007669"/>
    <property type="project" value="TreeGrafter"/>
</dbReference>
<keyword evidence="5" id="KW-1185">Reference proteome</keyword>